<comment type="subcellular location">
    <subcellularLocation>
        <location evidence="7">Cytoplasm</location>
    </subcellularLocation>
    <subcellularLocation>
        <location evidence="7">Preautophagosomal structure</location>
    </subcellularLocation>
</comment>
<evidence type="ECO:0000256" key="1">
    <source>
        <dbReference type="ARBA" id="ARBA00010931"/>
    </source>
</evidence>
<evidence type="ECO:0000313" key="10">
    <source>
        <dbReference type="EMBL" id="TIA92690.1"/>
    </source>
</evidence>
<comment type="similarity">
    <text evidence="1 7">Belongs to the ATG7 family.</text>
</comment>
<dbReference type="GO" id="GO:0000422">
    <property type="term" value="P:autophagy of mitochondrion"/>
    <property type="evidence" value="ECO:0007669"/>
    <property type="project" value="TreeGrafter"/>
</dbReference>
<comment type="subunit">
    <text evidence="7">Homodimer.</text>
</comment>
<evidence type="ECO:0000259" key="9">
    <source>
        <dbReference type="Pfam" id="PF16420"/>
    </source>
</evidence>
<dbReference type="NCBIfam" id="TIGR01381">
    <property type="entry name" value="E1_like_apg7"/>
    <property type="match status" value="1"/>
</dbReference>
<dbReference type="AlphaFoldDB" id="A0A4T0FWB6"/>
<evidence type="ECO:0000313" key="11">
    <source>
        <dbReference type="Proteomes" id="UP000310189"/>
    </source>
</evidence>
<dbReference type="GO" id="GO:0000045">
    <property type="term" value="P:autophagosome assembly"/>
    <property type="evidence" value="ECO:0007669"/>
    <property type="project" value="TreeGrafter"/>
</dbReference>
<dbReference type="EMBL" id="SPNW01000005">
    <property type="protein sequence ID" value="TIA92690.1"/>
    <property type="molecule type" value="Genomic_DNA"/>
</dbReference>
<proteinExistence type="inferred from homology"/>
<dbReference type="GO" id="GO:0019778">
    <property type="term" value="F:Atg12 activating enzyme activity"/>
    <property type="evidence" value="ECO:0007669"/>
    <property type="project" value="TreeGrafter"/>
</dbReference>
<dbReference type="GO" id="GO:0000407">
    <property type="term" value="C:phagophore assembly site"/>
    <property type="evidence" value="ECO:0007669"/>
    <property type="project" value="UniProtKB-SubCell"/>
</dbReference>
<keyword evidence="3 7" id="KW-0813">Transport</keyword>
<dbReference type="GO" id="GO:0006995">
    <property type="term" value="P:cellular response to nitrogen starvation"/>
    <property type="evidence" value="ECO:0007669"/>
    <property type="project" value="TreeGrafter"/>
</dbReference>
<dbReference type="InterPro" id="IPR035985">
    <property type="entry name" value="Ubiquitin-activating_enz"/>
</dbReference>
<keyword evidence="4 7" id="KW-0653">Protein transport</keyword>
<comment type="function">
    <text evidence="7">E1-like activating enzyme involved in the 2 ubiquitin-like systems required for cytoplasm to vacuole transport (Cvt) and autophagy. Activates ATG12 for its conjugation with ATG5 and ATG8 for its conjugation with phosphatidylethanolamine. Both systems are needed for the ATG8 association to Cvt vesicles and autophagosomes membranes. Autophagy is essential for maintenance of amino acid levels and protein synthesis under nitrogen starvation. Required for selective autophagic degradation of the nucleus (nucleophagy) as well as for mitophagy which contributes to regulate mitochondrial quantity and quality by eliminating the mitochondria to a basal level to fulfill cellular energy requirements and preventing excess ROS production.</text>
</comment>
<dbReference type="InterPro" id="IPR006285">
    <property type="entry name" value="Atg7"/>
</dbReference>
<organism evidence="10 11">
    <name type="scientific">Wallemia hederae</name>
    <dbReference type="NCBI Taxonomy" id="1540922"/>
    <lineage>
        <taxon>Eukaryota</taxon>
        <taxon>Fungi</taxon>
        <taxon>Dikarya</taxon>
        <taxon>Basidiomycota</taxon>
        <taxon>Wallemiomycotina</taxon>
        <taxon>Wallemiomycetes</taxon>
        <taxon>Wallemiales</taxon>
        <taxon>Wallemiaceae</taxon>
        <taxon>Wallemia</taxon>
    </lineage>
</organism>
<dbReference type="InterPro" id="IPR045886">
    <property type="entry name" value="ThiF/MoeB/HesA"/>
</dbReference>
<dbReference type="Gene3D" id="3.40.140.70">
    <property type="entry name" value="Ubiquitin-like modifier-activating enzyme ATG7 N-terminal domain"/>
    <property type="match status" value="1"/>
</dbReference>
<keyword evidence="5 7" id="KW-0072">Autophagy</keyword>
<keyword evidence="11" id="KW-1185">Reference proteome</keyword>
<keyword evidence="7" id="KW-0963">Cytoplasm</keyword>
<evidence type="ECO:0000256" key="3">
    <source>
        <dbReference type="ARBA" id="ARBA00022448"/>
    </source>
</evidence>
<dbReference type="GO" id="GO:0015031">
    <property type="term" value="P:protein transport"/>
    <property type="evidence" value="ECO:0007669"/>
    <property type="project" value="UniProtKB-UniRule"/>
</dbReference>
<dbReference type="GO" id="GO:0032446">
    <property type="term" value="P:protein modification by small protein conjugation"/>
    <property type="evidence" value="ECO:0007669"/>
    <property type="project" value="TreeGrafter"/>
</dbReference>
<dbReference type="Gene3D" id="3.40.50.720">
    <property type="entry name" value="NAD(P)-binding Rossmann-like Domain"/>
    <property type="match status" value="1"/>
</dbReference>
<dbReference type="GO" id="GO:0034727">
    <property type="term" value="P:piecemeal microautophagy of the nucleus"/>
    <property type="evidence" value="ECO:0007669"/>
    <property type="project" value="TreeGrafter"/>
</dbReference>
<sequence>MSSSAQNNKNNQIQQFSSIRLQIYKEFWNALSSHKLNTQKLDDAAVAIGGEFESGRAVQDRNTGESIDSGAYIILDSLSTEHGNVRGTVKNFNTIEDFKRCDKVSLFNDVVEHIKNATSVDDITRILLITYSDIKKFTFHYLAATPAVIDGSAQWMGSLERCEEELAAEMQATQPAHGWCWIVKRSESDGQLLSAGVDDWKDFYRDTPSAHYTLAFVDPSSAQTPGWVLRNLLYYIATRFGVRRVNVFASRHSASLFGELSTDATYASTRSVGWEKNTENGKITPKTINLSTSLDPTRLANQAVDLNLKLMKWRILPELNLDSIASNKCLLLGAGTLGCYVARGLMAWGVRTITFVDNGKVSYSNPVRQPLFEFEDCLDGGKEKAECAAEKLRRVYPGVETRGVAMNIPMPGHPFPPHLAASVDGDIAQLEQLIQQHDTVFLLTDSRESRWLPSMLGKVYEKTVINAALGFDSYLVMRHGTPLNKLGCYYCNDIVAPTDSLSDRTLDQMCTVTRPGLAPLAAATAVEMLTSLVQHKHGKDAASTRATEQHDEHDESILGVIPHQIRGQLSRFDSVQITGMAYENCTACSQRVTNEYKTRGKEMIKMAINDGEYLVTLSGLAELYKASEDAIKDIQIDSGDESNDDF</sequence>
<comment type="caution">
    <text evidence="10">The sequence shown here is derived from an EMBL/GenBank/DDBJ whole genome shotgun (WGS) entry which is preliminary data.</text>
</comment>
<dbReference type="Pfam" id="PF16420">
    <property type="entry name" value="ATG7_N"/>
    <property type="match status" value="1"/>
</dbReference>
<dbReference type="InterPro" id="IPR042522">
    <property type="entry name" value="Atg7_N_1"/>
</dbReference>
<dbReference type="GO" id="GO:0019779">
    <property type="term" value="F:Atg8 activating enzyme activity"/>
    <property type="evidence" value="ECO:0007669"/>
    <property type="project" value="TreeGrafter"/>
</dbReference>
<dbReference type="PANTHER" id="PTHR10953:SF3">
    <property type="entry name" value="UBIQUITIN-LIKE MODIFIER-ACTIVATING ENZYME ATG7"/>
    <property type="match status" value="1"/>
</dbReference>
<keyword evidence="7" id="KW-0833">Ubl conjugation pathway</keyword>
<evidence type="ECO:0000256" key="4">
    <source>
        <dbReference type="ARBA" id="ARBA00022927"/>
    </source>
</evidence>
<feature type="active site" description="Glycyl thioester intermediate" evidence="6">
    <location>
        <position position="510"/>
    </location>
</feature>
<evidence type="ECO:0000256" key="2">
    <source>
        <dbReference type="ARBA" id="ARBA00017647"/>
    </source>
</evidence>
<dbReference type="SUPFAM" id="SSF69572">
    <property type="entry name" value="Activating enzymes of the ubiquitin-like proteins"/>
    <property type="match status" value="1"/>
</dbReference>
<dbReference type="PANTHER" id="PTHR10953">
    <property type="entry name" value="UBIQUITIN-ACTIVATING ENZYME E1"/>
    <property type="match status" value="1"/>
</dbReference>
<evidence type="ECO:0000256" key="7">
    <source>
        <dbReference type="RuleBase" id="RU366022"/>
    </source>
</evidence>
<protein>
    <recommendedName>
        <fullName evidence="2 7">Ubiquitin-like modifier-activating enzyme ATG7</fullName>
    </recommendedName>
    <alternativeName>
        <fullName evidence="7">Autophagy-related protein 7</fullName>
    </alternativeName>
</protein>
<gene>
    <name evidence="10" type="ORF">E3P99_00459</name>
</gene>
<evidence type="ECO:0000256" key="5">
    <source>
        <dbReference type="ARBA" id="ARBA00023006"/>
    </source>
</evidence>
<evidence type="ECO:0000256" key="6">
    <source>
        <dbReference type="PIRSR" id="PIRSR606285-1"/>
    </source>
</evidence>
<dbReference type="Proteomes" id="UP000310189">
    <property type="component" value="Unassembled WGS sequence"/>
</dbReference>
<dbReference type="Gene3D" id="3.40.140.100">
    <property type="entry name" value="Ubiquitin-like modifier-activating enzyme ATG7 C-terminal domain"/>
    <property type="match status" value="1"/>
</dbReference>
<dbReference type="InterPro" id="IPR032197">
    <property type="entry name" value="Atg7_N"/>
</dbReference>
<feature type="domain" description="THIF-type NAD/FAD binding fold" evidence="8">
    <location>
        <begin position="311"/>
        <end position="538"/>
    </location>
</feature>
<dbReference type="OrthoDB" id="338614at2759"/>
<evidence type="ECO:0000259" key="8">
    <source>
        <dbReference type="Pfam" id="PF00899"/>
    </source>
</evidence>
<name>A0A4T0FWB6_9BASI</name>
<reference evidence="10 11" key="1">
    <citation type="submission" date="2019-03" db="EMBL/GenBank/DDBJ databases">
        <title>Sequencing 23 genomes of Wallemia ichthyophaga.</title>
        <authorList>
            <person name="Gostincar C."/>
        </authorList>
    </citation>
    <scope>NUCLEOTIDE SEQUENCE [LARGE SCALE GENOMIC DNA]</scope>
    <source>
        <strain evidence="10 11">EXF-5753</strain>
    </source>
</reference>
<dbReference type="InterPro" id="IPR042523">
    <property type="entry name" value="Atg7_N_2"/>
</dbReference>
<accession>A0A4T0FWB6</accession>
<dbReference type="Pfam" id="PF00899">
    <property type="entry name" value="ThiF"/>
    <property type="match status" value="1"/>
</dbReference>
<feature type="domain" description="Ubiquitin-like modifier-activating enzyme Atg7 N-terminal" evidence="9">
    <location>
        <begin position="15"/>
        <end position="293"/>
    </location>
</feature>
<dbReference type="FunFam" id="3.40.50.720:FF:000243">
    <property type="entry name" value="Ubiquitin-like modifier-activating enzyme ATG7"/>
    <property type="match status" value="1"/>
</dbReference>
<dbReference type="InterPro" id="IPR000594">
    <property type="entry name" value="ThiF_NAD_FAD-bd"/>
</dbReference>